<dbReference type="EMBL" id="JAASQI010000007">
    <property type="protein sequence ID" value="NIJ59134.1"/>
    <property type="molecule type" value="Genomic_DNA"/>
</dbReference>
<comment type="caution">
    <text evidence="1">The sequence shown here is derived from an EMBL/GenBank/DDBJ whole genome shotgun (WGS) entry which is preliminary data.</text>
</comment>
<protein>
    <recommendedName>
        <fullName evidence="3">DUF1365 domain-containing protein</fullName>
    </recommendedName>
</protein>
<dbReference type="PANTHER" id="PTHR33973:SF4">
    <property type="entry name" value="OS07G0153300 PROTEIN"/>
    <property type="match status" value="1"/>
</dbReference>
<sequence>MNVQRIAPVEANGPPPAEAGVLYPGEVMHQRLRPFGHRFTYNVFSLLVDIDRLPELGRATRLLAVDAPGVVSFRQSDHVPHRGETLRAHVDGLLREAGLALPARRVLLLAYPRILGYVFNPLSVYFAYGEGDELVALIYAVRNTFGERHTYVAPVREGEAGPAGIRQTRTKIFHVSPFIPMGARYDFRILPPGRRVRVHIHETDAGEGLLTATFDGTAKPLTSLNLAVLLGRFPLMTFKVIAAIHWEALKLWLKGARFHKSPPLPPPASFRDEGEIVARE</sequence>
<dbReference type="PANTHER" id="PTHR33973">
    <property type="entry name" value="OS07G0153300 PROTEIN"/>
    <property type="match status" value="1"/>
</dbReference>
<evidence type="ECO:0008006" key="3">
    <source>
        <dbReference type="Google" id="ProtNLM"/>
    </source>
</evidence>
<reference evidence="1 2" key="1">
    <citation type="submission" date="2020-03" db="EMBL/GenBank/DDBJ databases">
        <title>Genomic Encyclopedia of Type Strains, Phase IV (KMG-IV): sequencing the most valuable type-strain genomes for metagenomic binning, comparative biology and taxonomic classification.</title>
        <authorList>
            <person name="Goeker M."/>
        </authorList>
    </citation>
    <scope>NUCLEOTIDE SEQUENCE [LARGE SCALE GENOMIC DNA]</scope>
    <source>
        <strain evidence="1 2">DSM 103870</strain>
    </source>
</reference>
<keyword evidence="2" id="KW-1185">Reference proteome</keyword>
<dbReference type="InterPro" id="IPR010775">
    <property type="entry name" value="DUF1365"/>
</dbReference>
<proteinExistence type="predicted"/>
<evidence type="ECO:0000313" key="1">
    <source>
        <dbReference type="EMBL" id="NIJ59134.1"/>
    </source>
</evidence>
<organism evidence="1 2">
    <name type="scientific">Pseudochelatococcus lubricantis</name>
    <dbReference type="NCBI Taxonomy" id="1538102"/>
    <lineage>
        <taxon>Bacteria</taxon>
        <taxon>Pseudomonadati</taxon>
        <taxon>Pseudomonadota</taxon>
        <taxon>Alphaproteobacteria</taxon>
        <taxon>Hyphomicrobiales</taxon>
        <taxon>Chelatococcaceae</taxon>
        <taxon>Pseudochelatococcus</taxon>
    </lineage>
</organism>
<dbReference type="RefSeq" id="WP_166954216.1">
    <property type="nucleotide sequence ID" value="NZ_JAASQI010000007.1"/>
</dbReference>
<evidence type="ECO:0000313" key="2">
    <source>
        <dbReference type="Proteomes" id="UP001429580"/>
    </source>
</evidence>
<dbReference type="Proteomes" id="UP001429580">
    <property type="component" value="Unassembled WGS sequence"/>
</dbReference>
<accession>A0ABX0V1R0</accession>
<name>A0ABX0V1R0_9HYPH</name>
<gene>
    <name evidence="1" type="ORF">FHS82_002989</name>
</gene>
<dbReference type="Pfam" id="PF07103">
    <property type="entry name" value="DUF1365"/>
    <property type="match status" value="1"/>
</dbReference>